<evidence type="ECO:0000256" key="4">
    <source>
        <dbReference type="ARBA" id="ARBA00023136"/>
    </source>
</evidence>
<dbReference type="EMBL" id="LVKK01000051">
    <property type="protein sequence ID" value="OAG38783.1"/>
    <property type="molecule type" value="Genomic_DNA"/>
</dbReference>
<evidence type="ECO:0000256" key="5">
    <source>
        <dbReference type="SAM" id="Phobius"/>
    </source>
</evidence>
<keyword evidence="8" id="KW-1185">Reference proteome</keyword>
<feature type="transmembrane region" description="Helical" evidence="5">
    <location>
        <begin position="437"/>
        <end position="456"/>
    </location>
</feature>
<feature type="transmembrane region" description="Helical" evidence="5">
    <location>
        <begin position="142"/>
        <end position="159"/>
    </location>
</feature>
<reference evidence="7 8" key="1">
    <citation type="submission" date="2016-03" db="EMBL/GenBank/DDBJ databases">
        <title>Draft genome sequence of the Fonsecaea monophora CBS 269.37.</title>
        <authorList>
            <person name="Bombassaro A."/>
            <person name="Vinicius W.A."/>
            <person name="De Hoog S."/>
            <person name="Sun J."/>
            <person name="Souza E.M."/>
            <person name="Raittz R.T."/>
            <person name="Costa F."/>
            <person name="Leao A.C."/>
            <person name="Tadra-Sfeir M.Z."/>
            <person name="Baura V."/>
            <person name="Balsanelli E."/>
            <person name="Pedrosa F.O."/>
            <person name="Moreno L.F."/>
            <person name="Steffens M.B."/>
            <person name="Xi L."/>
            <person name="Bocca A.L."/>
            <person name="Felipe M.S."/>
            <person name="Teixeira M."/>
            <person name="Telles Filho F.Q."/>
            <person name="Azevedo C.M."/>
            <person name="Gomes R."/>
            <person name="Vicente V.A."/>
        </authorList>
    </citation>
    <scope>NUCLEOTIDE SEQUENCE [LARGE SCALE GENOMIC DNA]</scope>
    <source>
        <strain evidence="7 8">CBS 269.37</strain>
    </source>
</reference>
<evidence type="ECO:0000313" key="8">
    <source>
        <dbReference type="Proteomes" id="UP000077002"/>
    </source>
</evidence>
<evidence type="ECO:0000256" key="2">
    <source>
        <dbReference type="ARBA" id="ARBA00022692"/>
    </source>
</evidence>
<proteinExistence type="predicted"/>
<feature type="transmembrane region" description="Helical" evidence="5">
    <location>
        <begin position="75"/>
        <end position="96"/>
    </location>
</feature>
<dbReference type="PANTHER" id="PTHR23502:SF50">
    <property type="entry name" value="TRANSPORTER, PUTATIVE (AFU_ORTHOLOGUE AFUA_5G00430)-RELATED"/>
    <property type="match status" value="1"/>
</dbReference>
<feature type="transmembrane region" description="Helical" evidence="5">
    <location>
        <begin position="397"/>
        <end position="416"/>
    </location>
</feature>
<dbReference type="Gene3D" id="1.20.1250.20">
    <property type="entry name" value="MFS general substrate transporter like domains"/>
    <property type="match status" value="1"/>
</dbReference>
<dbReference type="Proteomes" id="UP000077002">
    <property type="component" value="Unassembled WGS sequence"/>
</dbReference>
<feature type="transmembrane region" description="Helical" evidence="5">
    <location>
        <begin position="116"/>
        <end position="135"/>
    </location>
</feature>
<sequence length="572" mass="63487">MDVLVPQVHRYLKCFDQNTSLASQAVDNTDDMTYERLPPGTQRIEDRTGQKILLAPQPNADPNQPLNWSAFRKSVHMIILCFYALMVFAILCVSVPLWQDFNTELGMSYAVLNDGYATNMATLSVGCIIFVPIALRIGRRPVYIITALVMLGAAVWQGKMYTVGDMIGANAISGLAGAVNEAIFQVTVSDLFFVHQRGTMNGIYLVVVLVGNYLGPVAAGYVAVSQQWRWVFWYCTIFMGVVVLAMVFFLEETKYTPLVLTGREVVIATSIEREDSLTKVRSTSKGGNTLGSISVDATDAANNERRRLVDIDTSIPMNSYWKRYSLWSLNKQASTEQRSLWMHFYQPFHILITFPAVMFTALQYGFSIAMLAILAVTQASLYPFPPYNFTPIGIGNMNLPPAIGALLGALFGGPLNDYFILQVAKRRGGIYEPETRLWLFLVPGFCMPIGLFMYGLTISKGMAWPINAVGAGFIGAAIGGCGDISLTYCQDCYQYILGDALTSVVFVRNIISTALVFAITPWMTNMGVYNMFVLLGCLSIAVVLTCVPLIIWGRKWRAHFAGRYEYFAAKQY</sequence>
<gene>
    <name evidence="7" type="ORF">AYO21_06978</name>
</gene>
<evidence type="ECO:0000259" key="6">
    <source>
        <dbReference type="PROSITE" id="PS50850"/>
    </source>
</evidence>
<dbReference type="InterPro" id="IPR020846">
    <property type="entry name" value="MFS_dom"/>
</dbReference>
<dbReference type="GeneID" id="34602135"/>
<feature type="transmembrane region" description="Helical" evidence="5">
    <location>
        <begin position="171"/>
        <end position="194"/>
    </location>
</feature>
<organism evidence="7 8">
    <name type="scientific">Fonsecaea monophora</name>
    <dbReference type="NCBI Taxonomy" id="254056"/>
    <lineage>
        <taxon>Eukaryota</taxon>
        <taxon>Fungi</taxon>
        <taxon>Dikarya</taxon>
        <taxon>Ascomycota</taxon>
        <taxon>Pezizomycotina</taxon>
        <taxon>Eurotiomycetes</taxon>
        <taxon>Chaetothyriomycetidae</taxon>
        <taxon>Chaetothyriales</taxon>
        <taxon>Herpotrichiellaceae</taxon>
        <taxon>Fonsecaea</taxon>
    </lineage>
</organism>
<evidence type="ECO:0000256" key="1">
    <source>
        <dbReference type="ARBA" id="ARBA00004141"/>
    </source>
</evidence>
<dbReference type="GO" id="GO:0005886">
    <property type="term" value="C:plasma membrane"/>
    <property type="evidence" value="ECO:0007669"/>
    <property type="project" value="TreeGrafter"/>
</dbReference>
<feature type="transmembrane region" description="Helical" evidence="5">
    <location>
        <begin position="348"/>
        <end position="377"/>
    </location>
</feature>
<name>A0A177F3C4_9EURO</name>
<feature type="domain" description="Major facilitator superfamily (MFS) profile" evidence="6">
    <location>
        <begin position="75"/>
        <end position="554"/>
    </location>
</feature>
<feature type="transmembrane region" description="Helical" evidence="5">
    <location>
        <begin position="531"/>
        <end position="553"/>
    </location>
</feature>
<dbReference type="InterPro" id="IPR036259">
    <property type="entry name" value="MFS_trans_sf"/>
</dbReference>
<evidence type="ECO:0000256" key="3">
    <source>
        <dbReference type="ARBA" id="ARBA00022989"/>
    </source>
</evidence>
<feature type="transmembrane region" description="Helical" evidence="5">
    <location>
        <begin position="496"/>
        <end position="519"/>
    </location>
</feature>
<comment type="subcellular location">
    <subcellularLocation>
        <location evidence="1">Membrane</location>
        <topology evidence="1">Multi-pass membrane protein</topology>
    </subcellularLocation>
</comment>
<feature type="transmembrane region" description="Helical" evidence="5">
    <location>
        <begin position="230"/>
        <end position="250"/>
    </location>
</feature>
<dbReference type="AlphaFoldDB" id="A0A177F3C4"/>
<comment type="caution">
    <text evidence="7">The sequence shown here is derived from an EMBL/GenBank/DDBJ whole genome shotgun (WGS) entry which is preliminary data.</text>
</comment>
<protein>
    <recommendedName>
        <fullName evidence="6">Major facilitator superfamily (MFS) profile domain-containing protein</fullName>
    </recommendedName>
</protein>
<dbReference type="PANTHER" id="PTHR23502">
    <property type="entry name" value="MAJOR FACILITATOR SUPERFAMILY"/>
    <property type="match status" value="1"/>
</dbReference>
<feature type="transmembrane region" description="Helical" evidence="5">
    <location>
        <begin position="203"/>
        <end position="224"/>
    </location>
</feature>
<keyword evidence="4 5" id="KW-0472">Membrane</keyword>
<dbReference type="SUPFAM" id="SSF103473">
    <property type="entry name" value="MFS general substrate transporter"/>
    <property type="match status" value="1"/>
</dbReference>
<dbReference type="PROSITE" id="PS50850">
    <property type="entry name" value="MFS"/>
    <property type="match status" value="1"/>
</dbReference>
<dbReference type="OrthoDB" id="5215911at2759"/>
<keyword evidence="2 5" id="KW-0812">Transmembrane</keyword>
<feature type="transmembrane region" description="Helical" evidence="5">
    <location>
        <begin position="462"/>
        <end position="484"/>
    </location>
</feature>
<dbReference type="Pfam" id="PF07690">
    <property type="entry name" value="MFS_1"/>
    <property type="match status" value="1"/>
</dbReference>
<dbReference type="RefSeq" id="XP_022510735.1">
    <property type="nucleotide sequence ID" value="XM_022656936.1"/>
</dbReference>
<keyword evidence="3 5" id="KW-1133">Transmembrane helix</keyword>
<dbReference type="InterPro" id="IPR011701">
    <property type="entry name" value="MFS"/>
</dbReference>
<dbReference type="GO" id="GO:0022857">
    <property type="term" value="F:transmembrane transporter activity"/>
    <property type="evidence" value="ECO:0007669"/>
    <property type="project" value="InterPro"/>
</dbReference>
<evidence type="ECO:0000313" key="7">
    <source>
        <dbReference type="EMBL" id="OAG38783.1"/>
    </source>
</evidence>
<accession>A0A177F3C4</accession>